<feature type="region of interest" description="Disordered" evidence="1">
    <location>
        <begin position="209"/>
        <end position="231"/>
    </location>
</feature>
<organism evidence="3 4">
    <name type="scientific">Roseateles oligotrophus</name>
    <dbReference type="NCBI Taxonomy" id="1769250"/>
    <lineage>
        <taxon>Bacteria</taxon>
        <taxon>Pseudomonadati</taxon>
        <taxon>Pseudomonadota</taxon>
        <taxon>Betaproteobacteria</taxon>
        <taxon>Burkholderiales</taxon>
        <taxon>Sphaerotilaceae</taxon>
        <taxon>Roseateles</taxon>
    </lineage>
</organism>
<evidence type="ECO:0000256" key="1">
    <source>
        <dbReference type="SAM" id="MobiDB-lite"/>
    </source>
</evidence>
<feature type="chain" id="PRO_5047490564" evidence="2">
    <location>
        <begin position="26"/>
        <end position="258"/>
    </location>
</feature>
<evidence type="ECO:0000313" key="4">
    <source>
        <dbReference type="Proteomes" id="UP001209701"/>
    </source>
</evidence>
<dbReference type="Proteomes" id="UP001209701">
    <property type="component" value="Unassembled WGS sequence"/>
</dbReference>
<gene>
    <name evidence="3" type="ORF">LNV07_18675</name>
</gene>
<evidence type="ECO:0000256" key="2">
    <source>
        <dbReference type="SAM" id="SignalP"/>
    </source>
</evidence>
<comment type="caution">
    <text evidence="3">The sequence shown here is derived from an EMBL/GenBank/DDBJ whole genome shotgun (WGS) entry which is preliminary data.</text>
</comment>
<feature type="signal peptide" evidence="2">
    <location>
        <begin position="1"/>
        <end position="25"/>
    </location>
</feature>
<name>A0ABT2YJH7_9BURK</name>
<keyword evidence="2" id="KW-0732">Signal</keyword>
<proteinExistence type="predicted"/>
<sequence length="258" mass="27500">MNRRLMLISAAALLGAAGLSGHAAAALSVGADAKFAALSLIGDSINVVTFQPTLGSKMDRNIKQSAAITNAPFDVTALRAIQASVKQAMGAAEVLLYRSPSIELFGDPWALFDGSKLVLPPDLVAAMKKDGASHLLLLTRNRQDAKLATTQGSVGSGRLEGIGFYVDRQKRMNNSATQESGIGFLAPYTYLQLSLVDLSNAQVLQQQSISSSQTIGSPRSEDGFDPWKALSPEEKVSTLERMIEREVGQTVLELIKPN</sequence>
<keyword evidence="4" id="KW-1185">Reference proteome</keyword>
<dbReference type="RefSeq" id="WP_263572689.1">
    <property type="nucleotide sequence ID" value="NZ_JAJIRN010000008.1"/>
</dbReference>
<protein>
    <submittedName>
        <fullName evidence="3">Uncharacterized protein</fullName>
    </submittedName>
</protein>
<reference evidence="3 4" key="1">
    <citation type="submission" date="2021-11" db="EMBL/GenBank/DDBJ databases">
        <authorList>
            <person name="Liang Q."/>
            <person name="Mou H."/>
            <person name="Liu Z."/>
        </authorList>
    </citation>
    <scope>NUCLEOTIDE SEQUENCE [LARGE SCALE GENOMIC DNA]</scope>
    <source>
        <strain evidence="3 4">CHU3</strain>
    </source>
</reference>
<evidence type="ECO:0000313" key="3">
    <source>
        <dbReference type="EMBL" id="MCV2370111.1"/>
    </source>
</evidence>
<dbReference type="EMBL" id="JAJIRN010000008">
    <property type="protein sequence ID" value="MCV2370111.1"/>
    <property type="molecule type" value="Genomic_DNA"/>
</dbReference>
<accession>A0ABT2YJH7</accession>